<dbReference type="SUPFAM" id="SSF90123">
    <property type="entry name" value="ABC transporter transmembrane region"/>
    <property type="match status" value="1"/>
</dbReference>
<accession>A0A7W4UQV0</accession>
<keyword evidence="6" id="KW-0547">Nucleotide-binding</keyword>
<dbReference type="InterPro" id="IPR003593">
    <property type="entry name" value="AAA+_ATPase"/>
</dbReference>
<feature type="domain" description="ABC transmembrane type-1" evidence="13">
    <location>
        <begin position="22"/>
        <end position="320"/>
    </location>
</feature>
<evidence type="ECO:0000256" key="9">
    <source>
        <dbReference type="ARBA" id="ARBA00023136"/>
    </source>
</evidence>
<dbReference type="PROSITE" id="PS00211">
    <property type="entry name" value="ABC_TRANSPORTER_1"/>
    <property type="match status" value="1"/>
</dbReference>
<comment type="similarity">
    <text evidence="10">Belongs to the ABC transporter superfamily. Siderophore-Fe(3+) uptake transporter (SIUT) (TC 3.A.1.21) family.</text>
</comment>
<keyword evidence="7" id="KW-0067">ATP-binding</keyword>
<evidence type="ECO:0000256" key="6">
    <source>
        <dbReference type="ARBA" id="ARBA00022741"/>
    </source>
</evidence>
<dbReference type="GO" id="GO:0005524">
    <property type="term" value="F:ATP binding"/>
    <property type="evidence" value="ECO:0007669"/>
    <property type="project" value="UniProtKB-KW"/>
</dbReference>
<dbReference type="GO" id="GO:0016887">
    <property type="term" value="F:ATP hydrolysis activity"/>
    <property type="evidence" value="ECO:0007669"/>
    <property type="project" value="InterPro"/>
</dbReference>
<dbReference type="PANTHER" id="PTHR24221:SF654">
    <property type="entry name" value="ATP-BINDING CASSETTE SUB-FAMILY B MEMBER 6"/>
    <property type="match status" value="1"/>
</dbReference>
<dbReference type="SUPFAM" id="SSF52540">
    <property type="entry name" value="P-loop containing nucleoside triphosphate hydrolases"/>
    <property type="match status" value="1"/>
</dbReference>
<evidence type="ECO:0000313" key="14">
    <source>
        <dbReference type="EMBL" id="MBB2958514.1"/>
    </source>
</evidence>
<feature type="transmembrane region" description="Helical" evidence="11">
    <location>
        <begin position="160"/>
        <end position="192"/>
    </location>
</feature>
<dbReference type="InterPro" id="IPR017871">
    <property type="entry name" value="ABC_transporter-like_CS"/>
</dbReference>
<dbReference type="FunFam" id="3.40.50.300:FF:000221">
    <property type="entry name" value="Multidrug ABC transporter ATP-binding protein"/>
    <property type="match status" value="1"/>
</dbReference>
<dbReference type="RefSeq" id="WP_183625655.1">
    <property type="nucleotide sequence ID" value="NZ_JACHWJ010000004.1"/>
</dbReference>
<keyword evidence="9 11" id="KW-0472">Membrane</keyword>
<dbReference type="InterPro" id="IPR027417">
    <property type="entry name" value="P-loop_NTPase"/>
</dbReference>
<keyword evidence="5 11" id="KW-0812">Transmembrane</keyword>
<protein>
    <submittedName>
        <fullName evidence="14">ABC-type multidrug transport system fused ATPase/permease subunit</fullName>
    </submittedName>
</protein>
<evidence type="ECO:0000256" key="2">
    <source>
        <dbReference type="ARBA" id="ARBA00022448"/>
    </source>
</evidence>
<keyword evidence="3" id="KW-1003">Cell membrane</keyword>
<evidence type="ECO:0000313" key="15">
    <source>
        <dbReference type="Proteomes" id="UP000545286"/>
    </source>
</evidence>
<feature type="transmembrane region" description="Helical" evidence="11">
    <location>
        <begin position="72"/>
        <end position="95"/>
    </location>
</feature>
<dbReference type="Proteomes" id="UP000545286">
    <property type="component" value="Unassembled WGS sequence"/>
</dbReference>
<sequence length="603" mass="65166">MIRELRIALTLINENIRGWVSLAVVGSVALALLDMIGVAAMLPLMTLLTTGDTSAGVVSQIGDFFGTHEVQALVLLLATLVAVCFVVKSVAAVLFRWWLLGHTATLTAEAAVELMRRYVLSSYATHKKRNVAEIYRNIGVAVAQSFNGVGLGLLSLMGDVLILLALAAVLLITSPLATLFAVVFFSITTWGIQALLKRRSIRAGQDYLDADADAWTAIMPGFDGFRESRLSSSAHRFVTAFEGARSRQAQSQRRSSMLGELPKYALEVSFILAVIGMAAILFATGTQENALTVLGVFAAASLRLLPTLNRVTATIGTVRAGQGSLRTLAKEIDTLNFEASHSEIRSSDHEYRGDIVLSDVGFTYEDAKQPVLQKLNVTLPEGQTTAIVGSSGAGKSTMLDLVLGLHKPTEGTITCGGKLIHDDLVAWFEALSLVPQDVYMIDDTLEVNIAYGVEKEHIDHQRIAEVIALAQLDSFIDDLPDGLQTRLGQRGVRLSGGQRQRVGIARALYRNPSILVLDEATSALDNETEHQITATINSLKGDMTLIVVAHRLSTVRDADRIIFMRDGQVEASGSFEELQERSKHFARLVALGNLGAETKSDVA</sequence>
<dbReference type="Gene3D" id="1.20.1560.10">
    <property type="entry name" value="ABC transporter type 1, transmembrane domain"/>
    <property type="match status" value="1"/>
</dbReference>
<name>A0A7W4UQV0_9MICO</name>
<dbReference type="InterPro" id="IPR003439">
    <property type="entry name" value="ABC_transporter-like_ATP-bd"/>
</dbReference>
<keyword evidence="15" id="KW-1185">Reference proteome</keyword>
<evidence type="ECO:0000256" key="1">
    <source>
        <dbReference type="ARBA" id="ARBA00004429"/>
    </source>
</evidence>
<dbReference type="Pfam" id="PF00005">
    <property type="entry name" value="ABC_tran"/>
    <property type="match status" value="1"/>
</dbReference>
<evidence type="ECO:0000256" key="4">
    <source>
        <dbReference type="ARBA" id="ARBA00022519"/>
    </source>
</evidence>
<feature type="transmembrane region" description="Helical" evidence="11">
    <location>
        <begin position="264"/>
        <end position="283"/>
    </location>
</feature>
<evidence type="ECO:0000256" key="7">
    <source>
        <dbReference type="ARBA" id="ARBA00022840"/>
    </source>
</evidence>
<dbReference type="SMART" id="SM00382">
    <property type="entry name" value="AAA"/>
    <property type="match status" value="1"/>
</dbReference>
<evidence type="ECO:0000256" key="8">
    <source>
        <dbReference type="ARBA" id="ARBA00022989"/>
    </source>
</evidence>
<feature type="transmembrane region" description="Helical" evidence="11">
    <location>
        <begin position="20"/>
        <end position="42"/>
    </location>
</feature>
<comment type="caution">
    <text evidence="14">The sequence shown here is derived from an EMBL/GenBank/DDBJ whole genome shotgun (WGS) entry which is preliminary data.</text>
</comment>
<comment type="subcellular location">
    <subcellularLocation>
        <location evidence="1">Cell inner membrane</location>
        <topology evidence="1">Multi-pass membrane protein</topology>
    </subcellularLocation>
</comment>
<dbReference type="GO" id="GO:0140359">
    <property type="term" value="F:ABC-type transporter activity"/>
    <property type="evidence" value="ECO:0007669"/>
    <property type="project" value="InterPro"/>
</dbReference>
<dbReference type="InterPro" id="IPR039421">
    <property type="entry name" value="Type_1_exporter"/>
</dbReference>
<evidence type="ECO:0000256" key="11">
    <source>
        <dbReference type="SAM" id="Phobius"/>
    </source>
</evidence>
<evidence type="ECO:0000259" key="12">
    <source>
        <dbReference type="PROSITE" id="PS50893"/>
    </source>
</evidence>
<proteinExistence type="inferred from homology"/>
<dbReference type="PROSITE" id="PS50893">
    <property type="entry name" value="ABC_TRANSPORTER_2"/>
    <property type="match status" value="1"/>
</dbReference>
<feature type="domain" description="ABC transporter" evidence="12">
    <location>
        <begin position="355"/>
        <end position="591"/>
    </location>
</feature>
<dbReference type="GO" id="GO:0005886">
    <property type="term" value="C:plasma membrane"/>
    <property type="evidence" value="ECO:0007669"/>
    <property type="project" value="UniProtKB-SubCell"/>
</dbReference>
<gene>
    <name evidence="14" type="ORF">FHX72_002660</name>
</gene>
<organism evidence="14 15">
    <name type="scientific">Pseudoclavibacter helvolus</name>
    <dbReference type="NCBI Taxonomy" id="255205"/>
    <lineage>
        <taxon>Bacteria</taxon>
        <taxon>Bacillati</taxon>
        <taxon>Actinomycetota</taxon>
        <taxon>Actinomycetes</taxon>
        <taxon>Micrococcales</taxon>
        <taxon>Microbacteriaceae</taxon>
        <taxon>Pseudoclavibacter</taxon>
    </lineage>
</organism>
<dbReference type="EMBL" id="JACHWJ010000004">
    <property type="protein sequence ID" value="MBB2958514.1"/>
    <property type="molecule type" value="Genomic_DNA"/>
</dbReference>
<dbReference type="PROSITE" id="PS50929">
    <property type="entry name" value="ABC_TM1F"/>
    <property type="match status" value="1"/>
</dbReference>
<evidence type="ECO:0000256" key="10">
    <source>
        <dbReference type="ARBA" id="ARBA00023455"/>
    </source>
</evidence>
<feature type="transmembrane region" description="Helical" evidence="11">
    <location>
        <begin position="134"/>
        <end position="154"/>
    </location>
</feature>
<dbReference type="Gene3D" id="3.40.50.300">
    <property type="entry name" value="P-loop containing nucleotide triphosphate hydrolases"/>
    <property type="match status" value="1"/>
</dbReference>
<reference evidence="14 15" key="1">
    <citation type="submission" date="2020-08" db="EMBL/GenBank/DDBJ databases">
        <title>Sequencing the genomes of 1000 actinobacteria strains.</title>
        <authorList>
            <person name="Klenk H.-P."/>
        </authorList>
    </citation>
    <scope>NUCLEOTIDE SEQUENCE [LARGE SCALE GENOMIC DNA]</scope>
    <source>
        <strain evidence="14 15">DSM 20419</strain>
    </source>
</reference>
<keyword evidence="4" id="KW-0997">Cell inner membrane</keyword>
<dbReference type="InterPro" id="IPR011527">
    <property type="entry name" value="ABC1_TM_dom"/>
</dbReference>
<keyword evidence="8 11" id="KW-1133">Transmembrane helix</keyword>
<dbReference type="GO" id="GO:0034040">
    <property type="term" value="F:ATPase-coupled lipid transmembrane transporter activity"/>
    <property type="evidence" value="ECO:0007669"/>
    <property type="project" value="TreeGrafter"/>
</dbReference>
<dbReference type="PANTHER" id="PTHR24221">
    <property type="entry name" value="ATP-BINDING CASSETTE SUB-FAMILY B"/>
    <property type="match status" value="1"/>
</dbReference>
<evidence type="ECO:0000256" key="3">
    <source>
        <dbReference type="ARBA" id="ARBA00022475"/>
    </source>
</evidence>
<dbReference type="InterPro" id="IPR036640">
    <property type="entry name" value="ABC1_TM_sf"/>
</dbReference>
<evidence type="ECO:0000256" key="5">
    <source>
        <dbReference type="ARBA" id="ARBA00022692"/>
    </source>
</evidence>
<keyword evidence="2" id="KW-0813">Transport</keyword>
<evidence type="ECO:0000259" key="13">
    <source>
        <dbReference type="PROSITE" id="PS50929"/>
    </source>
</evidence>
<dbReference type="AlphaFoldDB" id="A0A7W4UQV0"/>